<evidence type="ECO:0000256" key="1">
    <source>
        <dbReference type="ARBA" id="ARBA00004496"/>
    </source>
</evidence>
<evidence type="ECO:0000259" key="10">
    <source>
        <dbReference type="PROSITE" id="PS50067"/>
    </source>
</evidence>
<keyword evidence="2" id="KW-0963">Cytoplasm</keyword>
<reference evidence="11 12" key="1">
    <citation type="journal article" date="2024" name="Nat. Commun.">
        <title>Phylogenomics reveals the evolutionary origins of lichenization in chlorophyte algae.</title>
        <authorList>
            <person name="Puginier C."/>
            <person name="Libourel C."/>
            <person name="Otte J."/>
            <person name="Skaloud P."/>
            <person name="Haon M."/>
            <person name="Grisel S."/>
            <person name="Petersen M."/>
            <person name="Berrin J.G."/>
            <person name="Delaux P.M."/>
            <person name="Dal Grande F."/>
            <person name="Keller J."/>
        </authorList>
    </citation>
    <scope>NUCLEOTIDE SEQUENCE [LARGE SCALE GENOMIC DNA]</scope>
    <source>
        <strain evidence="11 12">SAG 2043</strain>
    </source>
</reference>
<feature type="domain" description="Kinesin motor" evidence="10">
    <location>
        <begin position="17"/>
        <end position="365"/>
    </location>
</feature>
<evidence type="ECO:0000256" key="4">
    <source>
        <dbReference type="ARBA" id="ARBA00022840"/>
    </source>
</evidence>
<evidence type="ECO:0000256" key="6">
    <source>
        <dbReference type="ARBA" id="ARBA00023175"/>
    </source>
</evidence>
<feature type="region of interest" description="Disordered" evidence="9">
    <location>
        <begin position="1083"/>
        <end position="1153"/>
    </location>
</feature>
<keyword evidence="3 7" id="KW-0547">Nucleotide-binding</keyword>
<dbReference type="PANTHER" id="PTHR47969:SF15">
    <property type="entry name" value="CHROMOSOME-ASSOCIATED KINESIN KIF4A-RELATED"/>
    <property type="match status" value="1"/>
</dbReference>
<dbReference type="Pfam" id="PF14739">
    <property type="entry name" value="DUF4472"/>
    <property type="match status" value="1"/>
</dbReference>
<feature type="binding site" evidence="7">
    <location>
        <begin position="96"/>
        <end position="103"/>
    </location>
    <ligand>
        <name>ATP</name>
        <dbReference type="ChEBI" id="CHEBI:30616"/>
    </ligand>
</feature>
<dbReference type="SUPFAM" id="SSF52540">
    <property type="entry name" value="P-loop containing nucleoside triphosphate hydrolases"/>
    <property type="match status" value="1"/>
</dbReference>
<keyword evidence="5 8" id="KW-0175">Coiled coil</keyword>
<feature type="compositionally biased region" description="Polar residues" evidence="9">
    <location>
        <begin position="775"/>
        <end position="790"/>
    </location>
</feature>
<keyword evidence="12" id="KW-1185">Reference proteome</keyword>
<comment type="similarity">
    <text evidence="7">Belongs to the TRAFAC class myosin-kinesin ATPase superfamily. Kinesin family.</text>
</comment>
<dbReference type="InterPro" id="IPR036961">
    <property type="entry name" value="Kinesin_motor_dom_sf"/>
</dbReference>
<dbReference type="PRINTS" id="PR00380">
    <property type="entry name" value="KINESINHEAVY"/>
</dbReference>
<evidence type="ECO:0000256" key="3">
    <source>
        <dbReference type="ARBA" id="ARBA00022741"/>
    </source>
</evidence>
<evidence type="ECO:0000313" key="12">
    <source>
        <dbReference type="Proteomes" id="UP001489004"/>
    </source>
</evidence>
<dbReference type="InterPro" id="IPR027417">
    <property type="entry name" value="P-loop_NTPase"/>
</dbReference>
<dbReference type="Gene3D" id="3.40.850.10">
    <property type="entry name" value="Kinesin motor domain"/>
    <property type="match status" value="1"/>
</dbReference>
<evidence type="ECO:0000313" key="11">
    <source>
        <dbReference type="EMBL" id="KAK9824618.1"/>
    </source>
</evidence>
<dbReference type="GO" id="GO:0005875">
    <property type="term" value="C:microtubule associated complex"/>
    <property type="evidence" value="ECO:0007669"/>
    <property type="project" value="TreeGrafter"/>
</dbReference>
<keyword evidence="6 7" id="KW-0505">Motor protein</keyword>
<evidence type="ECO:0000256" key="2">
    <source>
        <dbReference type="ARBA" id="ARBA00022490"/>
    </source>
</evidence>
<feature type="coiled-coil region" evidence="8">
    <location>
        <begin position="380"/>
        <end position="514"/>
    </location>
</feature>
<evidence type="ECO:0000256" key="8">
    <source>
        <dbReference type="SAM" id="Coils"/>
    </source>
</evidence>
<evidence type="ECO:0000256" key="9">
    <source>
        <dbReference type="SAM" id="MobiDB-lite"/>
    </source>
</evidence>
<protein>
    <recommendedName>
        <fullName evidence="10">Kinesin motor domain-containing protein</fullName>
    </recommendedName>
</protein>
<feature type="region of interest" description="Disordered" evidence="9">
    <location>
        <begin position="772"/>
        <end position="800"/>
    </location>
</feature>
<dbReference type="GO" id="GO:0005737">
    <property type="term" value="C:cytoplasm"/>
    <property type="evidence" value="ECO:0007669"/>
    <property type="project" value="UniProtKB-SubCell"/>
</dbReference>
<feature type="region of interest" description="Disordered" evidence="9">
    <location>
        <begin position="899"/>
        <end position="918"/>
    </location>
</feature>
<dbReference type="InterPro" id="IPR027640">
    <property type="entry name" value="Kinesin-like_fam"/>
</dbReference>
<dbReference type="PANTHER" id="PTHR47969">
    <property type="entry name" value="CHROMOSOME-ASSOCIATED KINESIN KIF4A-RELATED"/>
    <property type="match status" value="1"/>
</dbReference>
<proteinExistence type="inferred from homology"/>
<dbReference type="Proteomes" id="UP001489004">
    <property type="component" value="Unassembled WGS sequence"/>
</dbReference>
<keyword evidence="4 7" id="KW-0067">ATP-binding</keyword>
<dbReference type="GO" id="GO:0005524">
    <property type="term" value="F:ATP binding"/>
    <property type="evidence" value="ECO:0007669"/>
    <property type="project" value="UniProtKB-UniRule"/>
</dbReference>
<name>A0AAW1QT51_9CHLO</name>
<gene>
    <name evidence="11" type="ORF">WJX72_011772</name>
</gene>
<dbReference type="GO" id="GO:0007052">
    <property type="term" value="P:mitotic spindle organization"/>
    <property type="evidence" value="ECO:0007669"/>
    <property type="project" value="TreeGrafter"/>
</dbReference>
<feature type="compositionally biased region" description="Low complexity" evidence="9">
    <location>
        <begin position="833"/>
        <end position="847"/>
    </location>
</feature>
<feature type="region of interest" description="Disordered" evidence="9">
    <location>
        <begin position="826"/>
        <end position="872"/>
    </location>
</feature>
<organism evidence="11 12">
    <name type="scientific">[Myrmecia] bisecta</name>
    <dbReference type="NCBI Taxonomy" id="41462"/>
    <lineage>
        <taxon>Eukaryota</taxon>
        <taxon>Viridiplantae</taxon>
        <taxon>Chlorophyta</taxon>
        <taxon>core chlorophytes</taxon>
        <taxon>Trebouxiophyceae</taxon>
        <taxon>Trebouxiales</taxon>
        <taxon>Trebouxiaceae</taxon>
        <taxon>Myrmecia</taxon>
    </lineage>
</organism>
<dbReference type="PROSITE" id="PS50067">
    <property type="entry name" value="KINESIN_MOTOR_2"/>
    <property type="match status" value="1"/>
</dbReference>
<dbReference type="GO" id="GO:0007018">
    <property type="term" value="P:microtubule-based movement"/>
    <property type="evidence" value="ECO:0007669"/>
    <property type="project" value="InterPro"/>
</dbReference>
<dbReference type="Pfam" id="PF00225">
    <property type="entry name" value="Kinesin"/>
    <property type="match status" value="1"/>
</dbReference>
<dbReference type="EMBL" id="JALJOR010000002">
    <property type="protein sequence ID" value="KAK9824618.1"/>
    <property type="molecule type" value="Genomic_DNA"/>
</dbReference>
<dbReference type="GO" id="GO:0003777">
    <property type="term" value="F:microtubule motor activity"/>
    <property type="evidence" value="ECO:0007669"/>
    <property type="project" value="InterPro"/>
</dbReference>
<feature type="coiled-coil region" evidence="8">
    <location>
        <begin position="539"/>
        <end position="679"/>
    </location>
</feature>
<dbReference type="GO" id="GO:0008017">
    <property type="term" value="F:microtubule binding"/>
    <property type="evidence" value="ECO:0007669"/>
    <property type="project" value="InterPro"/>
</dbReference>
<dbReference type="AlphaFoldDB" id="A0AAW1QT51"/>
<accession>A0AAW1QT51</accession>
<evidence type="ECO:0000256" key="5">
    <source>
        <dbReference type="ARBA" id="ARBA00023054"/>
    </source>
</evidence>
<feature type="compositionally biased region" description="Polar residues" evidence="9">
    <location>
        <begin position="1130"/>
        <end position="1145"/>
    </location>
</feature>
<sequence>MVGLRQPEWARSTTGLPVECVVRVSDAGGGRQDILIARNRVSLVRPTTLQPRPEDEYDVQYCYGPDSSAKDVLDRTLKLLLRKFVEGHNVTVLVLGSTGSGKSSLLEGRQGMGELDNPKAGSGLVPLAINALFELLHAKALHSADRVATKRRAASAKGYDFLVESTFVEVYDENCRDLFRPGDPTGSRLLVREVPSEGWQVQGLKSRAARVATQLCEGFSEGCAARTGAVTDLGSAQDRAASLYTIRLAQFQPAQTEDEEDSGLVSKLVFVDMPGAERLVMDPEILRLREGVRLNKSLLTFAAALRGLAGDPQASAADFDQSVLTRLLADALGGNSLVTMVGTLRQGEWERSAACLRHLAAAQQVRTYPIVNHARARGLLHKMRARLLRCQEDRQTLRQQLSDVPAEGDRGEVGLHLAKVRDLEARILEEREEAAALKLEKEALAGRLARAGEALKAEAAERSKLQAELIASEEQRLEVSHVLLDFQMEHNHMKEEAETVKYNLEQRILELEAQQMEALVRRDGPRAMTGLDRDGERELQDLREQFAKADADRAELRSEVALQQQSIAENAAAAENARRLMDEAAGRERLVEELQSEVAQMHREADRTQRELALAQIQLQESREAFRARIEHLTLEVADLSQAAGIGARDPSSELAPSLADFRDKVQRLAGQLTEVQAQKDADAQHQLDQLLGRHTKLKRSFKALYAAYRDLRYHLEDLGPKASVEAMHEDQVIGGSFETVAGADDSADRITIAELRERASRLERQLQGRAIETLTGSASPSKMSNYARHSSSKKLLDGSPAPLASIEQQRLKALEQDNRRLQGELGKLRGQALQRRTASLRSLSSAGGANRNSSFRSGNGPRASEGGPDVFVDQRTLRSLEADVQRLRAECEELRRENGRLQRPAGAEARHAGPGLSDALQLENERLRAELDSLRRQQATTPQADLRQQNERLAGRLRELEKVDRSRAQLGFEIAELKEANEKLRRAANGTDSMAGLKRQMKEFTLNTQMDLERQLSAAQARAAAAEEQLSALQQYMAQATVAYQKEIMRLRGLVPPGGEAPRQAAGGGEGALASLEQQQGWAGGVGAAARGQQAGGGGSRRPGSAAFLGVGEAAAQRGRPDGARPVKSASNRQGQIPQPTNANPAVDAWHQ</sequence>
<comment type="subcellular location">
    <subcellularLocation>
        <location evidence="1">Cytoplasm</location>
    </subcellularLocation>
</comment>
<dbReference type="InterPro" id="IPR001752">
    <property type="entry name" value="Kinesin_motor_dom"/>
</dbReference>
<dbReference type="SMART" id="SM00129">
    <property type="entry name" value="KISc"/>
    <property type="match status" value="1"/>
</dbReference>
<evidence type="ECO:0000256" key="7">
    <source>
        <dbReference type="PROSITE-ProRule" id="PRU00283"/>
    </source>
</evidence>
<comment type="caution">
    <text evidence="11">The sequence shown here is derived from an EMBL/GenBank/DDBJ whole genome shotgun (WGS) entry which is preliminary data.</text>
</comment>
<dbReference type="GO" id="GO:0051231">
    <property type="term" value="P:spindle elongation"/>
    <property type="evidence" value="ECO:0007669"/>
    <property type="project" value="TreeGrafter"/>
</dbReference>
<dbReference type="InterPro" id="IPR029329">
    <property type="entry name" value="DUF4472"/>
</dbReference>